<evidence type="ECO:0000256" key="3">
    <source>
        <dbReference type="ARBA" id="ARBA00022692"/>
    </source>
</evidence>
<dbReference type="InterPro" id="IPR004477">
    <property type="entry name" value="ComEC_N"/>
</dbReference>
<evidence type="ECO:0000256" key="2">
    <source>
        <dbReference type="ARBA" id="ARBA00022475"/>
    </source>
</evidence>
<dbReference type="NCBIfam" id="TIGR00360">
    <property type="entry name" value="ComEC_N-term"/>
    <property type="match status" value="1"/>
</dbReference>
<feature type="domain" description="ComEC/Rec2-related protein" evidence="7">
    <location>
        <begin position="275"/>
        <end position="556"/>
    </location>
</feature>
<comment type="caution">
    <text evidence="8">The sequence shown here is derived from an EMBL/GenBank/DDBJ whole genome shotgun (WGS) entry which is preliminary data.</text>
</comment>
<evidence type="ECO:0000313" key="9">
    <source>
        <dbReference type="Proteomes" id="UP000315095"/>
    </source>
</evidence>
<evidence type="ECO:0000256" key="4">
    <source>
        <dbReference type="ARBA" id="ARBA00022989"/>
    </source>
</evidence>
<sequence>MGMVVSRVQIITGVVLPRQHIDRIRAGLSHVNAGVSAWLWGQHARFALWLPVLLAAGAAVYFMLSWEPSVTWAWGAGMVVVACVTARLVWGTGLLVRIGSGMAGACAAGALLAWVQAHHMPPFPDLPRRAVHLSGQVLDVDAQVLRDGTQAWRVRLADVRFLDGINIGMPPLRRALLLRLRPDNACMPVPGDTVLARVMLSPPAFPALPGGYDAQRRAWFDGRAGSARALDGVICLHGQAPIGMSSRIASVRQAVARRIRTALPGVRGDIAATVLVGADGVIAPGVRDAFADAGLAHLLAVAGLHLAIVMGLVMAVVRMGLALSERAALFWPCRQIAAVCALLAGGGYVIITGAHLPAQRSLFMAGLAVMALMAGRRVMSMRALAMAVTVLLCLNAENVVELPLQMSAAAVMALIAGFDALRPYLSAWEHDMTWWRRAGAWLAHPLLASVLAGSACIPIGMAHFGTVQPWFVLANLLAVPLMSVWIMPWGLAAFMLLPLGWEKLALLPMGWGIGLVAWLARQVACLPVAHIRMPAISNGGLALFFAGLCWLCLWGGRGRLPGFVPVVLALLSPWWVARPAVMVSPDARMAGIAAGHMILTGPGGHPDPFVLQEWQRVTGQDAGLLPDYGRQGPVSCQAGACRVRGRVGDIVLLLSVSRPGQALCRDARMVVNLSGQAGCPDVPVIGRFDIWRNGAHALFAPYDGGVTVWADRQVRGTRPWVMRPGGAGMPDLPLARTE</sequence>
<feature type="transmembrane region" description="Helical" evidence="6">
    <location>
        <begin position="446"/>
        <end position="464"/>
    </location>
</feature>
<evidence type="ECO:0000256" key="5">
    <source>
        <dbReference type="ARBA" id="ARBA00023136"/>
    </source>
</evidence>
<feature type="transmembrane region" description="Helical" evidence="6">
    <location>
        <begin position="504"/>
        <end position="523"/>
    </location>
</feature>
<feature type="transmembrane region" description="Helical" evidence="6">
    <location>
        <begin position="72"/>
        <end position="90"/>
    </location>
</feature>
<dbReference type="GO" id="GO:0005886">
    <property type="term" value="C:plasma membrane"/>
    <property type="evidence" value="ECO:0007669"/>
    <property type="project" value="UniProtKB-SubCell"/>
</dbReference>
<evidence type="ECO:0000313" key="8">
    <source>
        <dbReference type="EMBL" id="GCE83564.1"/>
    </source>
</evidence>
<feature type="transmembrane region" description="Helical" evidence="6">
    <location>
        <begin position="535"/>
        <end position="553"/>
    </location>
</feature>
<gene>
    <name evidence="8" type="ORF">MSKU9_1705</name>
</gene>
<feature type="transmembrane region" description="Helical" evidence="6">
    <location>
        <begin position="295"/>
        <end position="317"/>
    </location>
</feature>
<comment type="subcellular location">
    <subcellularLocation>
        <location evidence="1">Cell membrane</location>
        <topology evidence="1">Multi-pass membrane protein</topology>
    </subcellularLocation>
</comment>
<keyword evidence="4 6" id="KW-1133">Transmembrane helix</keyword>
<dbReference type="InterPro" id="IPR052159">
    <property type="entry name" value="Competence_DNA_uptake"/>
</dbReference>
<keyword evidence="2" id="KW-1003">Cell membrane</keyword>
<evidence type="ECO:0000259" key="7">
    <source>
        <dbReference type="Pfam" id="PF03772"/>
    </source>
</evidence>
<feature type="transmembrane region" description="Helical" evidence="6">
    <location>
        <begin position="329"/>
        <end position="351"/>
    </location>
</feature>
<dbReference type="Pfam" id="PF03772">
    <property type="entry name" value="Competence"/>
    <property type="match status" value="1"/>
</dbReference>
<feature type="transmembrane region" description="Helical" evidence="6">
    <location>
        <begin position="470"/>
        <end position="497"/>
    </location>
</feature>
<feature type="transmembrane region" description="Helical" evidence="6">
    <location>
        <begin position="95"/>
        <end position="117"/>
    </location>
</feature>
<feature type="transmembrane region" description="Helical" evidence="6">
    <location>
        <begin position="357"/>
        <end position="374"/>
    </location>
</feature>
<reference evidence="9" key="1">
    <citation type="submission" date="2017-01" db="EMBL/GenBank/DDBJ databases">
        <title>Komagataeibacter sp. MSKU9 whole genome sequencing project.</title>
        <authorList>
            <person name="Matsutani M."/>
            <person name="Naloka K."/>
            <person name="Theeragool G."/>
            <person name="Yakushi T."/>
            <person name="Matsushita K."/>
        </authorList>
    </citation>
    <scope>NUCLEOTIDE SEQUENCE [LARGE SCALE GENOMIC DNA]</scope>
    <source>
        <strain evidence="9">MSKU9</strain>
    </source>
</reference>
<accession>A0A4P5NTQ6</accession>
<protein>
    <submittedName>
        <fullName evidence="8">DNA translocation competence protein ComEC/Rec2</fullName>
    </submittedName>
</protein>
<proteinExistence type="predicted"/>
<evidence type="ECO:0000256" key="1">
    <source>
        <dbReference type="ARBA" id="ARBA00004651"/>
    </source>
</evidence>
<dbReference type="AlphaFoldDB" id="A0A4P5NTQ6"/>
<dbReference type="EMBL" id="BDLU01000037">
    <property type="protein sequence ID" value="GCE83564.1"/>
    <property type="molecule type" value="Genomic_DNA"/>
</dbReference>
<name>A0A4P5NTQ6_9PROT</name>
<feature type="transmembrane region" description="Helical" evidence="6">
    <location>
        <begin position="46"/>
        <end position="66"/>
    </location>
</feature>
<dbReference type="PANTHER" id="PTHR30619">
    <property type="entry name" value="DNA INTERNALIZATION/COMPETENCE PROTEIN COMEC/REC2"/>
    <property type="match status" value="1"/>
</dbReference>
<keyword evidence="3 6" id="KW-0812">Transmembrane</keyword>
<feature type="transmembrane region" description="Helical" evidence="6">
    <location>
        <begin position="560"/>
        <end position="577"/>
    </location>
</feature>
<dbReference type="Proteomes" id="UP000315095">
    <property type="component" value="Unassembled WGS sequence"/>
</dbReference>
<keyword evidence="9" id="KW-1185">Reference proteome</keyword>
<organism evidence="8 9">
    <name type="scientific">Komagataeibacter diospyri</name>
    <dbReference type="NCBI Taxonomy" id="1932662"/>
    <lineage>
        <taxon>Bacteria</taxon>
        <taxon>Pseudomonadati</taxon>
        <taxon>Pseudomonadota</taxon>
        <taxon>Alphaproteobacteria</taxon>
        <taxon>Acetobacterales</taxon>
        <taxon>Acetobacteraceae</taxon>
        <taxon>Komagataeibacter</taxon>
    </lineage>
</organism>
<dbReference type="PANTHER" id="PTHR30619:SF1">
    <property type="entry name" value="RECOMBINATION PROTEIN 2"/>
    <property type="match status" value="1"/>
</dbReference>
<evidence type="ECO:0000256" key="6">
    <source>
        <dbReference type="SAM" id="Phobius"/>
    </source>
</evidence>
<keyword evidence="5 6" id="KW-0472">Membrane</keyword>